<dbReference type="EMBL" id="PVBQ01000005">
    <property type="protein sequence ID" value="PRD47758.1"/>
    <property type="molecule type" value="Genomic_DNA"/>
</dbReference>
<dbReference type="Proteomes" id="UP000239711">
    <property type="component" value="Unassembled WGS sequence"/>
</dbReference>
<dbReference type="InterPro" id="IPR020843">
    <property type="entry name" value="ER"/>
</dbReference>
<organism evidence="2 3">
    <name type="scientific">Sphingobacterium haloxyli</name>
    <dbReference type="NCBI Taxonomy" id="2100533"/>
    <lineage>
        <taxon>Bacteria</taxon>
        <taxon>Pseudomonadati</taxon>
        <taxon>Bacteroidota</taxon>
        <taxon>Sphingobacteriia</taxon>
        <taxon>Sphingobacteriales</taxon>
        <taxon>Sphingobacteriaceae</taxon>
        <taxon>Sphingobacterium</taxon>
    </lineage>
</organism>
<evidence type="ECO:0000313" key="2">
    <source>
        <dbReference type="EMBL" id="PRD47758.1"/>
    </source>
</evidence>
<dbReference type="Gene3D" id="3.40.50.720">
    <property type="entry name" value="NAD(P)-binding Rossmann-like Domain"/>
    <property type="match status" value="1"/>
</dbReference>
<comment type="caution">
    <text evidence="2">The sequence shown here is derived from an EMBL/GenBank/DDBJ whole genome shotgun (WGS) entry which is preliminary data.</text>
</comment>
<reference evidence="2 3" key="1">
    <citation type="submission" date="2018-02" db="EMBL/GenBank/DDBJ databases">
        <title>The draft genome of Sphingobacterium sp. 5JN-11.</title>
        <authorList>
            <person name="Liu L."/>
            <person name="Li L."/>
            <person name="Liang L."/>
            <person name="Zhang X."/>
            <person name="Wang T."/>
        </authorList>
    </citation>
    <scope>NUCLEOTIDE SEQUENCE [LARGE SCALE GENOMIC DNA]</scope>
    <source>
        <strain evidence="2 3">5JN-11</strain>
    </source>
</reference>
<proteinExistence type="predicted"/>
<dbReference type="InterPro" id="IPR013154">
    <property type="entry name" value="ADH-like_N"/>
</dbReference>
<dbReference type="CDD" id="cd08267">
    <property type="entry name" value="MDR1"/>
    <property type="match status" value="1"/>
</dbReference>
<dbReference type="InterPro" id="IPR036291">
    <property type="entry name" value="NAD(P)-bd_dom_sf"/>
</dbReference>
<gene>
    <name evidence="2" type="ORF">C5745_07520</name>
</gene>
<keyword evidence="3" id="KW-1185">Reference proteome</keyword>
<dbReference type="PANTHER" id="PTHR11695:SF648">
    <property type="entry name" value="ZINC-BINDING OXIDOREDUCTASE"/>
    <property type="match status" value="1"/>
</dbReference>
<dbReference type="SUPFAM" id="SSF51735">
    <property type="entry name" value="NAD(P)-binding Rossmann-fold domains"/>
    <property type="match status" value="1"/>
</dbReference>
<dbReference type="InterPro" id="IPR011032">
    <property type="entry name" value="GroES-like_sf"/>
</dbReference>
<dbReference type="PANTHER" id="PTHR11695">
    <property type="entry name" value="ALCOHOL DEHYDROGENASE RELATED"/>
    <property type="match status" value="1"/>
</dbReference>
<dbReference type="AlphaFoldDB" id="A0A2S9J4P0"/>
<name>A0A2S9J4P0_9SPHI</name>
<evidence type="ECO:0000259" key="1">
    <source>
        <dbReference type="SMART" id="SM00829"/>
    </source>
</evidence>
<dbReference type="OrthoDB" id="9787435at2"/>
<accession>A0A2S9J4P0</accession>
<feature type="domain" description="Enoyl reductase (ER)" evidence="1">
    <location>
        <begin position="10"/>
        <end position="317"/>
    </location>
</feature>
<protein>
    <submittedName>
        <fullName evidence="2">NAD(P)-dependent alcohol dehydrogenase</fullName>
    </submittedName>
</protein>
<dbReference type="Gene3D" id="3.90.180.10">
    <property type="entry name" value="Medium-chain alcohol dehydrogenases, catalytic domain"/>
    <property type="match status" value="1"/>
</dbReference>
<dbReference type="SUPFAM" id="SSF50129">
    <property type="entry name" value="GroES-like"/>
    <property type="match status" value="1"/>
</dbReference>
<dbReference type="InterPro" id="IPR050700">
    <property type="entry name" value="YIM1/Zinc_Alcohol_DH_Fams"/>
</dbReference>
<dbReference type="Pfam" id="PF08240">
    <property type="entry name" value="ADH_N"/>
    <property type="match status" value="1"/>
</dbReference>
<dbReference type="GO" id="GO:0016491">
    <property type="term" value="F:oxidoreductase activity"/>
    <property type="evidence" value="ECO:0007669"/>
    <property type="project" value="InterPro"/>
</dbReference>
<dbReference type="Pfam" id="PF13602">
    <property type="entry name" value="ADH_zinc_N_2"/>
    <property type="match status" value="1"/>
</dbReference>
<dbReference type="RefSeq" id="WP_105716385.1">
    <property type="nucleotide sequence ID" value="NZ_PVBQ01000005.1"/>
</dbReference>
<evidence type="ECO:0000313" key="3">
    <source>
        <dbReference type="Proteomes" id="UP000239711"/>
    </source>
</evidence>
<dbReference type="SMART" id="SM00829">
    <property type="entry name" value="PKS_ER"/>
    <property type="match status" value="1"/>
</dbReference>
<sequence length="336" mass="36564">MKAAVRARYGSPETLVVTEIKGQKPKKGELLVKVYATTVNRTDCAVLTGKPFVMRFFTGLFRPRLSVPGTDFAGLVEAVGDGVEGLKKGDRVWGFDDNGLASQAQYMTIFSQKAVMRIPDGVSYQQAAASAEAAHYAYNFIKKVALKPGQKVLLNGATGGIGSALLQLLKYYGVEVTAVCPTAHVPMIRSLGADRVIDYMKTDFTQDTVRYDFVFDAVGKSTFFKCKRILQKKGLYLSSELGPYSQNVFLALLAPISGGKRVKFPIPLDIKASMAFIAKLSEEGKFNPLIDRSYPLDRIAEAYTYVASGQKIGNVILLLHDEDSTPTDLVSASCGI</sequence>